<dbReference type="PANTHER" id="PTHR45913">
    <property type="entry name" value="EPM2A-INTERACTING PROTEIN 1"/>
    <property type="match status" value="1"/>
</dbReference>
<name>A0A8C4YZY8_GADMO</name>
<organism evidence="2 3">
    <name type="scientific">Gadus morhua</name>
    <name type="common">Atlantic cod</name>
    <dbReference type="NCBI Taxonomy" id="8049"/>
    <lineage>
        <taxon>Eukaryota</taxon>
        <taxon>Metazoa</taxon>
        <taxon>Chordata</taxon>
        <taxon>Craniata</taxon>
        <taxon>Vertebrata</taxon>
        <taxon>Euteleostomi</taxon>
        <taxon>Actinopterygii</taxon>
        <taxon>Neopterygii</taxon>
        <taxon>Teleostei</taxon>
        <taxon>Neoteleostei</taxon>
        <taxon>Acanthomorphata</taxon>
        <taxon>Zeiogadaria</taxon>
        <taxon>Gadariae</taxon>
        <taxon>Gadiformes</taxon>
        <taxon>Gadoidei</taxon>
        <taxon>Gadidae</taxon>
        <taxon>Gadus</taxon>
    </lineage>
</organism>
<dbReference type="Ensembl" id="ENSGMOT00000002812.2">
    <property type="protein sequence ID" value="ENSGMOP00000002724.2"/>
    <property type="gene ID" value="ENSGMOG00000002580.2"/>
</dbReference>
<dbReference type="GO" id="GO:0046983">
    <property type="term" value="F:protein dimerization activity"/>
    <property type="evidence" value="ECO:0007669"/>
    <property type="project" value="InterPro"/>
</dbReference>
<reference evidence="2" key="1">
    <citation type="submission" date="2025-08" db="UniProtKB">
        <authorList>
            <consortium name="Ensembl"/>
        </authorList>
    </citation>
    <scope>IDENTIFICATION</scope>
</reference>
<dbReference type="InterPro" id="IPR012337">
    <property type="entry name" value="RNaseH-like_sf"/>
</dbReference>
<dbReference type="GeneTree" id="ENSGT00950000182812"/>
<dbReference type="OMA" id="AHECFLA"/>
<protein>
    <recommendedName>
        <fullName evidence="1">HAT C-terminal dimerisation domain-containing protein</fullName>
    </recommendedName>
</protein>
<evidence type="ECO:0000313" key="2">
    <source>
        <dbReference type="Ensembl" id="ENSGMOP00000002724.2"/>
    </source>
</evidence>
<dbReference type="PANTHER" id="PTHR45913:SF20">
    <property type="entry name" value="GENERAL TRANSCRIPTION FACTOR II-I REPEAT DOMAIN-CONTAINING PROTEIN 2"/>
    <property type="match status" value="1"/>
</dbReference>
<proteinExistence type="predicted"/>
<dbReference type="InterPro" id="IPR008906">
    <property type="entry name" value="HATC_C_dom"/>
</dbReference>
<accession>A0A8C4YZY8</accession>
<dbReference type="AlphaFoldDB" id="A0A8C4YZY8"/>
<evidence type="ECO:0000313" key="3">
    <source>
        <dbReference type="Proteomes" id="UP000694546"/>
    </source>
</evidence>
<evidence type="ECO:0000259" key="1">
    <source>
        <dbReference type="Pfam" id="PF05699"/>
    </source>
</evidence>
<dbReference type="Proteomes" id="UP000694546">
    <property type="component" value="Chromosome 23"/>
</dbReference>
<sequence>MLSGGPVWRPHPLYLDGLGITTSTSPPLLAGFTKKKNFTNMSAQKRKLEEENRVFQPRWETDYLFTDCKGKPMCLVCLETKSAMKDFNLSRHYNATHKEKYDKYTGAARAAIVADLKRKIHRQQSFFYQTSYVVSLELAKAKKPLSDGEMVKRCAVEMAKAFGDDNMAKNFERVSLSRRTVTRRIFDIQNHVEGKLREIMNDCKYFSLALDESTDVMDVSQLLIYTRAVNSSFEVHEELLKLVSLHDTTKGQDIFNAVESVVSEHGGFDKLSAVVADGAPSMQGRRTGFAGLLRQSGVDCPILHCIIHQVGNSMNFSHVMDLVTKVTNLIRGGNKSLNHRKFVAFLDEVSAAYGDLQMHTEIRWMSRGKCLERFFALRSEIPVFLEESIRCDTNFLCDMAFVADITSHLNRLNLQLQGRGQTVSDLYAHMNAFNAKLALFKEGFQSDRPNLAHFPSCEEMRKDAPKCEETMQTKYKAEIEKLQQQFKSRFQDFYAMQPRIALFTDPLSAAVSEQPPELQLELCELQADLFFQANRNERGISFWRLLPESRFPILRDFALSMASMFGSTYICESIFSMMKHIKSKERNRLTDETLFQLMQIGCTNIEIDIQSIVRQQERPQASH</sequence>
<reference evidence="2" key="2">
    <citation type="submission" date="2025-09" db="UniProtKB">
        <authorList>
            <consortium name="Ensembl"/>
        </authorList>
    </citation>
    <scope>IDENTIFICATION</scope>
</reference>
<keyword evidence="3" id="KW-1185">Reference proteome</keyword>
<dbReference type="SUPFAM" id="SSF53098">
    <property type="entry name" value="Ribonuclease H-like"/>
    <property type="match status" value="1"/>
</dbReference>
<dbReference type="Pfam" id="PF05699">
    <property type="entry name" value="Dimer_Tnp_hAT"/>
    <property type="match status" value="1"/>
</dbReference>
<feature type="domain" description="HAT C-terminal dimerisation" evidence="1">
    <location>
        <begin position="540"/>
        <end position="598"/>
    </location>
</feature>